<dbReference type="Gene3D" id="2.60.120.260">
    <property type="entry name" value="Galactose-binding domain-like"/>
    <property type="match status" value="2"/>
</dbReference>
<dbReference type="PANTHER" id="PTHR36848:SF2">
    <property type="entry name" value="SECRETED PROTEIN"/>
    <property type="match status" value="1"/>
</dbReference>
<reference evidence="4" key="1">
    <citation type="submission" date="2016-06" db="EMBL/GenBank/DDBJ databases">
        <authorList>
            <person name="Varghese N."/>
            <person name="Submissions Spin"/>
        </authorList>
    </citation>
    <scope>NUCLEOTIDE SEQUENCE [LARGE SCALE GENOMIC DNA]</scope>
    <source>
        <strain evidence="4">DSM 45431</strain>
    </source>
</reference>
<evidence type="ECO:0000313" key="4">
    <source>
        <dbReference type="Proteomes" id="UP000199413"/>
    </source>
</evidence>
<dbReference type="InterPro" id="IPR029062">
    <property type="entry name" value="Class_I_gatase-like"/>
</dbReference>
<protein>
    <submittedName>
        <fullName evidence="3">Glycosyl hydrolases family 2, sugar binding domain</fullName>
    </submittedName>
</protein>
<dbReference type="InterPro" id="IPR053161">
    <property type="entry name" value="Ulvan_degrading_GH"/>
</dbReference>
<dbReference type="Pfam" id="PF17132">
    <property type="entry name" value="Glyco_hydro_106"/>
    <property type="match status" value="1"/>
</dbReference>
<feature type="region of interest" description="Disordered" evidence="1">
    <location>
        <begin position="149"/>
        <end position="171"/>
    </location>
</feature>
<organism evidence="3 4">
    <name type="scientific">Micromonospora rhizosphaerae</name>
    <dbReference type="NCBI Taxonomy" id="568872"/>
    <lineage>
        <taxon>Bacteria</taxon>
        <taxon>Bacillati</taxon>
        <taxon>Actinomycetota</taxon>
        <taxon>Actinomycetes</taxon>
        <taxon>Micromonosporales</taxon>
        <taxon>Micromonosporaceae</taxon>
        <taxon>Micromonospora</taxon>
    </lineage>
</organism>
<evidence type="ECO:0000313" key="3">
    <source>
        <dbReference type="EMBL" id="SCL26390.1"/>
    </source>
</evidence>
<dbReference type="Gene3D" id="3.40.50.880">
    <property type="match status" value="1"/>
</dbReference>
<dbReference type="EMBL" id="FMHV01000002">
    <property type="protein sequence ID" value="SCL26390.1"/>
    <property type="molecule type" value="Genomic_DNA"/>
</dbReference>
<dbReference type="PANTHER" id="PTHR36848">
    <property type="entry name" value="DNA-BINDING PROTEIN (PUTATIVE SECRETED PROTEIN)-RELATED"/>
    <property type="match status" value="1"/>
</dbReference>
<name>A0A1C6SA87_9ACTN</name>
<keyword evidence="2" id="KW-0732">Signal</keyword>
<keyword evidence="3" id="KW-0378">Hydrolase</keyword>
<dbReference type="RefSeq" id="WP_141715049.1">
    <property type="nucleotide sequence ID" value="NZ_FMHV01000002.1"/>
</dbReference>
<keyword evidence="4" id="KW-1185">Reference proteome</keyword>
<dbReference type="STRING" id="568872.GA0070624_3296"/>
<dbReference type="GO" id="GO:0016787">
    <property type="term" value="F:hydrolase activity"/>
    <property type="evidence" value="ECO:0007669"/>
    <property type="project" value="UniProtKB-KW"/>
</dbReference>
<dbReference type="OrthoDB" id="9761519at2"/>
<feature type="chain" id="PRO_5039596583" evidence="2">
    <location>
        <begin position="23"/>
        <end position="1376"/>
    </location>
</feature>
<dbReference type="InterPro" id="IPR008979">
    <property type="entry name" value="Galactose-bd-like_sf"/>
</dbReference>
<gene>
    <name evidence="3" type="ORF">GA0070624_3296</name>
</gene>
<feature type="region of interest" description="Disordered" evidence="1">
    <location>
        <begin position="1244"/>
        <end position="1278"/>
    </location>
</feature>
<evidence type="ECO:0000256" key="2">
    <source>
        <dbReference type="SAM" id="SignalP"/>
    </source>
</evidence>
<proteinExistence type="predicted"/>
<evidence type="ECO:0000256" key="1">
    <source>
        <dbReference type="SAM" id="MobiDB-lite"/>
    </source>
</evidence>
<feature type="compositionally biased region" description="Basic and acidic residues" evidence="1">
    <location>
        <begin position="149"/>
        <end position="158"/>
    </location>
</feature>
<accession>A0A1C6SA87</accession>
<feature type="signal peptide" evidence="2">
    <location>
        <begin position="1"/>
        <end position="22"/>
    </location>
</feature>
<dbReference type="SUPFAM" id="SSF49785">
    <property type="entry name" value="Galactose-binding domain-like"/>
    <property type="match status" value="2"/>
</dbReference>
<dbReference type="Proteomes" id="UP000199413">
    <property type="component" value="Unassembled WGS sequence"/>
</dbReference>
<dbReference type="Pfam" id="PF22633">
    <property type="entry name" value="F5_F8_type_C_2"/>
    <property type="match status" value="1"/>
</dbReference>
<dbReference type="CDD" id="cd03143">
    <property type="entry name" value="A4_beta-galactosidase_middle_domain"/>
    <property type="match status" value="1"/>
</dbReference>
<dbReference type="Gene3D" id="2.60.120.560">
    <property type="entry name" value="Exo-inulinase, domain 1"/>
    <property type="match status" value="1"/>
</dbReference>
<sequence length="1376" mass="147368">MQPFAGRVAAAALAVLCSVATATVPQSAAVAQPDETAQPVSGLDAARFAEPRPDSRPTVLWFWNGTVTPALVDRQLGELRAQGVYEAIVFPFDTTALKPAFFSEEWFAIIEHTLREAQRTGMHLWLFNDDFFPSGRGGGLVINGGKVGDRTYEPHPELRPTGLGRTSRTVTGPAQVDLDGDTTGLDVADGRLVVDATTLNGVAVLKTGGEWSDYTFTARARLDRGTAGIVVRATDERNGYLVDTRRDDGGVDIWRQQNGTFSLLSHPGGVPGWGPTAEHEIKVAVAGNTITPYVDGKAQPSATDGTFPRGTVGVRAVADQRSTYDELSVTGPDGQQLYRQTFDAAGALGDFRPRQSAAKVISAVARPAGSNDVGEFVDLTDYVRSGRAWPAPAGQWRVDTFTATPLADDNSWSFRRYYLDLLNDDAVARMLDAVPGEYYRRFPWAFGTVLRGFWDDEPFIASADAHFQQKPWSPSLHAALKNVGTTPGVAYAALFDDLGRDGRTERGRYWRAVSDRFGEAYYAQQARWMADHGVGYISNPLWDEYGPAEQVASTGDLHKENQWAQVPGTDVVFDHYAAGGRTMLPRYAASDAHQNGQERVLLEAFGAMGWQVSPEFSHALLGAFAARGINLTVLHAMWTDENNVVYPPPFGSGNPWWRTAKPLTDWIGRVMEVARGRAAAQTVLIQPQRAAEAWQGTPTQDAIDRDFTAAAYGLEDTQVDFDLLDEGALAGDPAIRARAEARGGRLHVGEQSYRLAVLPQAPTLDVATVRTLTEFVRTGGTLVAVGGLPREEAAGHDGELRDALTALFGDSTAPAERAYGAGRAVRLADPAGLGEATRSAGVAAAVLEPAQRAVRVLRLETGKDQAFLVTNESAAVIRTTATFPAKGTPELWQPETGRTATATTFRDAPGRLGTAVPLELQPYQTVVVAFRSAARPPAAVPHLVSGDVTATAVGPGASGTLRVDALLDAPGSHRVVGAWDGQLFGGTLATDDPLTPVPLGGDWTVRLDKPGAQTQDRPLGSWTAIDPAYSGSATYSRSVDLDPATLDGRRLVLDLGDVRDVAEVTVNGQTFDPLLWKPYRQDITAALHSGRNEIQVRVTNTLANRHGDHRPAGLLGPVTLRPQRAVSAELTPVGDQPVYEVALPTAPTVSPGQSRDLQIRVRRFGGSQDTAEVDFSTSGGLTVTPARTEVKFDRVGEALIPVTLTAPVDTAVPGTGGLTVTVGGERRDVPVTIDLATRLGQASASSTHASFRPEGAIDGDRSSERWGQGNGWNDATQGAFPDTLTVDFTAPAPVGRVDLYTIDSAEFPAKGWGLRDADVQALVGGQWRTVAEIRGNTDGLVRRTFAPVTATALRVIVRSANDNAYSRIIELEGYPQ</sequence>
<dbReference type="NCBIfam" id="NF045579">
    <property type="entry name" value="rhamnoside_JR"/>
    <property type="match status" value="1"/>
</dbReference>